<comment type="caution">
    <text evidence="1">Lacks conserved residue(s) required for the propagation of feature annotation.</text>
</comment>
<dbReference type="EMBL" id="AGNL01044462">
    <property type="protein sequence ID" value="EJK49752.1"/>
    <property type="molecule type" value="Genomic_DNA"/>
</dbReference>
<dbReference type="PROSITE" id="PS01186">
    <property type="entry name" value="EGF_2"/>
    <property type="match status" value="1"/>
</dbReference>
<dbReference type="Proteomes" id="UP000266841">
    <property type="component" value="Unassembled WGS sequence"/>
</dbReference>
<organism evidence="4 5">
    <name type="scientific">Thalassiosira oceanica</name>
    <name type="common">Marine diatom</name>
    <dbReference type="NCBI Taxonomy" id="159749"/>
    <lineage>
        <taxon>Eukaryota</taxon>
        <taxon>Sar</taxon>
        <taxon>Stramenopiles</taxon>
        <taxon>Ochrophyta</taxon>
        <taxon>Bacillariophyta</taxon>
        <taxon>Coscinodiscophyceae</taxon>
        <taxon>Thalassiosirophycidae</taxon>
        <taxon>Thalassiosirales</taxon>
        <taxon>Thalassiosiraceae</taxon>
        <taxon>Thalassiosira</taxon>
    </lineage>
</organism>
<keyword evidence="5" id="KW-1185">Reference proteome</keyword>
<proteinExistence type="predicted"/>
<protein>
    <recommendedName>
        <fullName evidence="3">EGF-like domain-containing protein</fullName>
    </recommendedName>
</protein>
<sequence length="262" mass="28644">MVVNCRRRRRGATILLLWHVLLGTAGAERNKRIGAANAHCFLDCGGQGYCEFQKYTDYPQQGDVGWFPFCACLPGFGGGSCEEKIAECQPPEYKCNNGAPCVMTEEGETVCDCSHAEAKSDFAGEMCRSPSISKCETLGCQCDSAFVGAHCQYLRDMPASSLLKGVTQGRSAGSKAGISLTMLSIFGIAGLVYKRKRHEINDQLGEMWRRAKASEQFGMSDAARSRICDNETDAQLTERVDLHANEGSGRLIQSEREESQVI</sequence>
<dbReference type="PROSITE" id="PS50026">
    <property type="entry name" value="EGF_3"/>
    <property type="match status" value="1"/>
</dbReference>
<dbReference type="InterPro" id="IPR000742">
    <property type="entry name" value="EGF"/>
</dbReference>
<dbReference type="Gene3D" id="2.10.25.10">
    <property type="entry name" value="Laminin"/>
    <property type="match status" value="1"/>
</dbReference>
<evidence type="ECO:0000256" key="2">
    <source>
        <dbReference type="SAM" id="SignalP"/>
    </source>
</evidence>
<keyword evidence="2" id="KW-0732">Signal</keyword>
<evidence type="ECO:0000259" key="3">
    <source>
        <dbReference type="PROSITE" id="PS50026"/>
    </source>
</evidence>
<gene>
    <name evidence="4" type="ORF">THAOC_31335</name>
</gene>
<keyword evidence="1" id="KW-0245">EGF-like domain</keyword>
<feature type="signal peptide" evidence="2">
    <location>
        <begin position="1"/>
        <end position="27"/>
    </location>
</feature>
<evidence type="ECO:0000313" key="5">
    <source>
        <dbReference type="Proteomes" id="UP000266841"/>
    </source>
</evidence>
<name>K0RSZ1_THAOC</name>
<dbReference type="eggNOG" id="ENOG502TA0J">
    <property type="taxonomic scope" value="Eukaryota"/>
</dbReference>
<feature type="chain" id="PRO_5003839430" description="EGF-like domain-containing protein" evidence="2">
    <location>
        <begin position="28"/>
        <end position="262"/>
    </location>
</feature>
<evidence type="ECO:0000256" key="1">
    <source>
        <dbReference type="PROSITE-ProRule" id="PRU00076"/>
    </source>
</evidence>
<comment type="caution">
    <text evidence="4">The sequence shown here is derived from an EMBL/GenBank/DDBJ whole genome shotgun (WGS) entry which is preliminary data.</text>
</comment>
<dbReference type="AlphaFoldDB" id="K0RSZ1"/>
<dbReference type="OrthoDB" id="47399at2759"/>
<evidence type="ECO:0000313" key="4">
    <source>
        <dbReference type="EMBL" id="EJK49752.1"/>
    </source>
</evidence>
<feature type="domain" description="EGF-like" evidence="3">
    <location>
        <begin position="84"/>
        <end position="128"/>
    </location>
</feature>
<accession>K0RSZ1</accession>
<reference evidence="4 5" key="1">
    <citation type="journal article" date="2012" name="Genome Biol.">
        <title>Genome and low-iron response of an oceanic diatom adapted to chronic iron limitation.</title>
        <authorList>
            <person name="Lommer M."/>
            <person name="Specht M."/>
            <person name="Roy A.S."/>
            <person name="Kraemer L."/>
            <person name="Andreson R."/>
            <person name="Gutowska M.A."/>
            <person name="Wolf J."/>
            <person name="Bergner S.V."/>
            <person name="Schilhabel M.B."/>
            <person name="Klostermeier U.C."/>
            <person name="Beiko R.G."/>
            <person name="Rosenstiel P."/>
            <person name="Hippler M."/>
            <person name="Laroche J."/>
        </authorList>
    </citation>
    <scope>NUCLEOTIDE SEQUENCE [LARGE SCALE GENOMIC DNA]</scope>
    <source>
        <strain evidence="4 5">CCMP1005</strain>
    </source>
</reference>